<evidence type="ECO:0000313" key="3">
    <source>
        <dbReference type="EMBL" id="KAK3750663.1"/>
    </source>
</evidence>
<feature type="region of interest" description="Disordered" evidence="2">
    <location>
        <begin position="89"/>
        <end position="109"/>
    </location>
</feature>
<organism evidence="3 4">
    <name type="scientific">Elysia crispata</name>
    <name type="common">lettuce slug</name>
    <dbReference type="NCBI Taxonomy" id="231223"/>
    <lineage>
        <taxon>Eukaryota</taxon>
        <taxon>Metazoa</taxon>
        <taxon>Spiralia</taxon>
        <taxon>Lophotrochozoa</taxon>
        <taxon>Mollusca</taxon>
        <taxon>Gastropoda</taxon>
        <taxon>Heterobranchia</taxon>
        <taxon>Euthyneura</taxon>
        <taxon>Panpulmonata</taxon>
        <taxon>Sacoglossa</taxon>
        <taxon>Placobranchoidea</taxon>
        <taxon>Plakobranchidae</taxon>
        <taxon>Elysia</taxon>
    </lineage>
</organism>
<protein>
    <submittedName>
        <fullName evidence="3">Uncharacterized protein</fullName>
    </submittedName>
</protein>
<evidence type="ECO:0000313" key="4">
    <source>
        <dbReference type="Proteomes" id="UP001283361"/>
    </source>
</evidence>
<dbReference type="Proteomes" id="UP001283361">
    <property type="component" value="Unassembled WGS sequence"/>
</dbReference>
<proteinExistence type="predicted"/>
<comment type="caution">
    <text evidence="3">The sequence shown here is derived from an EMBL/GenBank/DDBJ whole genome shotgun (WGS) entry which is preliminary data.</text>
</comment>
<reference evidence="3" key="1">
    <citation type="journal article" date="2023" name="G3 (Bethesda)">
        <title>A reference genome for the long-term kleptoplast-retaining sea slug Elysia crispata morphotype clarki.</title>
        <authorList>
            <person name="Eastman K.E."/>
            <person name="Pendleton A.L."/>
            <person name="Shaikh M.A."/>
            <person name="Suttiyut T."/>
            <person name="Ogas R."/>
            <person name="Tomko P."/>
            <person name="Gavelis G."/>
            <person name="Widhalm J.R."/>
            <person name="Wisecaver J.H."/>
        </authorList>
    </citation>
    <scope>NUCLEOTIDE SEQUENCE</scope>
    <source>
        <strain evidence="3">ECLA1</strain>
    </source>
</reference>
<evidence type="ECO:0000256" key="2">
    <source>
        <dbReference type="SAM" id="MobiDB-lite"/>
    </source>
</evidence>
<feature type="compositionally biased region" description="Basic and acidic residues" evidence="2">
    <location>
        <begin position="1"/>
        <end position="10"/>
    </location>
</feature>
<evidence type="ECO:0000256" key="1">
    <source>
        <dbReference type="SAM" id="Coils"/>
    </source>
</evidence>
<feature type="coiled-coil region" evidence="1">
    <location>
        <begin position="112"/>
        <end position="139"/>
    </location>
</feature>
<keyword evidence="1" id="KW-0175">Coiled coil</keyword>
<gene>
    <name evidence="3" type="ORF">RRG08_023029</name>
</gene>
<feature type="region of interest" description="Disordered" evidence="2">
    <location>
        <begin position="1"/>
        <end position="22"/>
    </location>
</feature>
<name>A0AAE0YNF2_9GAST</name>
<sequence length="309" mass="33010">MDKELRRHPDDDDFGHTNVDSPVSFTDNIRLRNFRTEATGGGGTIITPGGNAETSFSTGNIDAYGNPMINTLYDKSTRDGSAFDTKADVHNLPDTPLHNPSTEPGGNIGNLRDKLAADAAEAKAKAAEAEAKAKAAAEAAKIALVNEFYQSNAKDYGFPLPEKIPYDQFDVGEDGKTVYWNPEEGKVIPLRSKKGGGFLALSTLASNYGKDGIDAIRTSMGLKDYNSKTRKLSPKVQENIQHARDILPAGNVDITPVVAEQADESSEIAIEALDEQLTPEQSAALDTIDDPPLDLHGGRLCGGLAGGRL</sequence>
<accession>A0AAE0YNF2</accession>
<keyword evidence="4" id="KW-1185">Reference proteome</keyword>
<dbReference type="AlphaFoldDB" id="A0AAE0YNF2"/>
<dbReference type="EMBL" id="JAWDGP010005861">
    <property type="protein sequence ID" value="KAK3750663.1"/>
    <property type="molecule type" value="Genomic_DNA"/>
</dbReference>